<dbReference type="RefSeq" id="WP_147405618.1">
    <property type="nucleotide sequence ID" value="NZ_RBLG01000001.1"/>
</dbReference>
<organism evidence="2 3">
    <name type="scientific">Gillisia mitskevichiae</name>
    <dbReference type="NCBI Taxonomy" id="270921"/>
    <lineage>
        <taxon>Bacteria</taxon>
        <taxon>Pseudomonadati</taxon>
        <taxon>Bacteroidota</taxon>
        <taxon>Flavobacteriia</taxon>
        <taxon>Flavobacteriales</taxon>
        <taxon>Flavobacteriaceae</taxon>
        <taxon>Gillisia</taxon>
    </lineage>
</organism>
<sequence>MKTIKLLGLLLFACMFTFNMQSQEESMYQRYLIHMDPVKPSMQAEYEKTAANFVKMCKENNYAHDWMTLATEDNKYHYITPISNFAELDENPMASLRDKVGAEDFDKVFKDFDKCYDKHTDYVLTLDKELSYMPNGMKTMIEGENYRENTLYYFAPSDSEKAVEVAKAFKKFYTDNNLGVHYRLYRSGFGTDGTYFLVAAAAKDAMDMERKSADVRKAMGPKGQELFANLNKILLKTETVRGWMRPDLSYVASK</sequence>
<evidence type="ECO:0008006" key="4">
    <source>
        <dbReference type="Google" id="ProtNLM"/>
    </source>
</evidence>
<dbReference type="Proteomes" id="UP000276282">
    <property type="component" value="Unassembled WGS sequence"/>
</dbReference>
<accession>A0A495PZT2</accession>
<keyword evidence="3" id="KW-1185">Reference proteome</keyword>
<evidence type="ECO:0000256" key="1">
    <source>
        <dbReference type="SAM" id="SignalP"/>
    </source>
</evidence>
<dbReference type="OrthoDB" id="1426903at2"/>
<dbReference type="EMBL" id="RBLG01000001">
    <property type="protein sequence ID" value="RKS56055.1"/>
    <property type="molecule type" value="Genomic_DNA"/>
</dbReference>
<feature type="chain" id="PRO_5019857937" description="NIPSNAP protein" evidence="1">
    <location>
        <begin position="23"/>
        <end position="254"/>
    </location>
</feature>
<reference evidence="2 3" key="1">
    <citation type="submission" date="2018-10" db="EMBL/GenBank/DDBJ databases">
        <title>Genomic Encyclopedia of Archaeal and Bacterial Type Strains, Phase II (KMG-II): from individual species to whole genera.</title>
        <authorList>
            <person name="Goeker M."/>
        </authorList>
    </citation>
    <scope>NUCLEOTIDE SEQUENCE [LARGE SCALE GENOMIC DNA]</scope>
    <source>
        <strain evidence="2 3">DSM 19839</strain>
    </source>
</reference>
<feature type="signal peptide" evidence="1">
    <location>
        <begin position="1"/>
        <end position="22"/>
    </location>
</feature>
<protein>
    <recommendedName>
        <fullName evidence="4">NIPSNAP protein</fullName>
    </recommendedName>
</protein>
<evidence type="ECO:0000313" key="3">
    <source>
        <dbReference type="Proteomes" id="UP000276282"/>
    </source>
</evidence>
<evidence type="ECO:0000313" key="2">
    <source>
        <dbReference type="EMBL" id="RKS56055.1"/>
    </source>
</evidence>
<comment type="caution">
    <text evidence="2">The sequence shown here is derived from an EMBL/GenBank/DDBJ whole genome shotgun (WGS) entry which is preliminary data.</text>
</comment>
<proteinExistence type="predicted"/>
<gene>
    <name evidence="2" type="ORF">BC962_1032</name>
</gene>
<dbReference type="AlphaFoldDB" id="A0A495PZT2"/>
<name>A0A495PZT2_9FLAO</name>
<keyword evidence="1" id="KW-0732">Signal</keyword>